<gene>
    <name evidence="1" type="ORF">TP123_193</name>
</gene>
<keyword evidence="1" id="KW-0614">Plasmid</keyword>
<proteinExistence type="predicted"/>
<dbReference type="EMBL" id="MN626602">
    <property type="protein sequence ID" value="QOE89501.1"/>
    <property type="molecule type" value="Genomic_DNA"/>
</dbReference>
<organism evidence="1">
    <name type="scientific">Escherichia coli</name>
    <dbReference type="NCBI Taxonomy" id="562"/>
    <lineage>
        <taxon>Bacteria</taxon>
        <taxon>Pseudomonadati</taxon>
        <taxon>Pseudomonadota</taxon>
        <taxon>Gammaproteobacteria</taxon>
        <taxon>Enterobacterales</taxon>
        <taxon>Enterobacteriaceae</taxon>
        <taxon>Escherichia</taxon>
    </lineage>
</organism>
<dbReference type="AlphaFoldDB" id="A0A7L8KAM1"/>
<name>A0A7L8KAM1_ECOLX</name>
<geneLocation type="plasmid" evidence="1">
    <name>TP123</name>
</geneLocation>
<evidence type="ECO:0000313" key="1">
    <source>
        <dbReference type="EMBL" id="QOE89501.1"/>
    </source>
</evidence>
<sequence length="64" mass="7733">MGPPDVKSLYRSDFQFFFTNGTFFCEFFREFCMANLRMEEALRVSDIRCKRERPKGPHFIVEEK</sequence>
<reference evidence="1" key="1">
    <citation type="journal article" date="2020" name="Commun. Biol.">
        <title>Highly efficient gene transfer in the mouse gut microbiota is enabled by the Incl2 conjugative plasmid TP114.</title>
        <authorList>
            <person name="Neil K."/>
            <person name="Allard N."/>
            <person name="Grenier F."/>
            <person name="Burrus V."/>
            <person name="Rodrigue S."/>
        </authorList>
    </citation>
    <scope>NUCLEOTIDE SEQUENCE</scope>
    <source>
        <strain evidence="1">BM21</strain>
    </source>
</reference>
<accession>A0A7L8KAM1</accession>
<protein>
    <submittedName>
        <fullName evidence="1">Uncharacterized protein</fullName>
    </submittedName>
</protein>